<keyword evidence="3" id="KW-1185">Reference proteome</keyword>
<dbReference type="KEGG" id="psoj:PHYSODRAFT_330157"/>
<evidence type="ECO:0000256" key="1">
    <source>
        <dbReference type="SAM" id="MobiDB-lite"/>
    </source>
</evidence>
<feature type="compositionally biased region" description="Low complexity" evidence="1">
    <location>
        <begin position="447"/>
        <end position="457"/>
    </location>
</feature>
<name>G4Z5M6_PHYSP</name>
<reference evidence="2 3" key="1">
    <citation type="journal article" date="2006" name="Science">
        <title>Phytophthora genome sequences uncover evolutionary origins and mechanisms of pathogenesis.</title>
        <authorList>
            <person name="Tyler B.M."/>
            <person name="Tripathy S."/>
            <person name="Zhang X."/>
            <person name="Dehal P."/>
            <person name="Jiang R.H."/>
            <person name="Aerts A."/>
            <person name="Arredondo F.D."/>
            <person name="Baxter L."/>
            <person name="Bensasson D."/>
            <person name="Beynon J.L."/>
            <person name="Chapman J."/>
            <person name="Damasceno C.M."/>
            <person name="Dorrance A.E."/>
            <person name="Dou D."/>
            <person name="Dickerman A.W."/>
            <person name="Dubchak I.L."/>
            <person name="Garbelotto M."/>
            <person name="Gijzen M."/>
            <person name="Gordon S.G."/>
            <person name="Govers F."/>
            <person name="Grunwald N.J."/>
            <person name="Huang W."/>
            <person name="Ivors K.L."/>
            <person name="Jones R.W."/>
            <person name="Kamoun S."/>
            <person name="Krampis K."/>
            <person name="Lamour K.H."/>
            <person name="Lee M.K."/>
            <person name="McDonald W.H."/>
            <person name="Medina M."/>
            <person name="Meijer H.J."/>
            <person name="Nordberg E.K."/>
            <person name="Maclean D.J."/>
            <person name="Ospina-Giraldo M.D."/>
            <person name="Morris P.F."/>
            <person name="Phuntumart V."/>
            <person name="Putnam N.H."/>
            <person name="Rash S."/>
            <person name="Rose J.K."/>
            <person name="Sakihama Y."/>
            <person name="Salamov A.A."/>
            <person name="Savidor A."/>
            <person name="Scheuring C.F."/>
            <person name="Smith B.M."/>
            <person name="Sobral B.W."/>
            <person name="Terry A."/>
            <person name="Torto-Alalibo T.A."/>
            <person name="Win J."/>
            <person name="Xu Z."/>
            <person name="Zhang H."/>
            <person name="Grigoriev I.V."/>
            <person name="Rokhsar D.S."/>
            <person name="Boore J.L."/>
        </authorList>
    </citation>
    <scope>NUCLEOTIDE SEQUENCE [LARGE SCALE GENOMIC DNA]</scope>
    <source>
        <strain evidence="2 3">P6497</strain>
    </source>
</reference>
<feature type="region of interest" description="Disordered" evidence="1">
    <location>
        <begin position="497"/>
        <end position="571"/>
    </location>
</feature>
<feature type="region of interest" description="Disordered" evidence="1">
    <location>
        <begin position="413"/>
        <end position="485"/>
    </location>
</feature>
<feature type="compositionally biased region" description="Basic residues" evidence="1">
    <location>
        <begin position="548"/>
        <end position="557"/>
    </location>
</feature>
<organism evidence="2 3">
    <name type="scientific">Phytophthora sojae (strain P6497)</name>
    <name type="common">Soybean stem and root rot agent</name>
    <name type="synonym">Phytophthora megasperma f. sp. glycines</name>
    <dbReference type="NCBI Taxonomy" id="1094619"/>
    <lineage>
        <taxon>Eukaryota</taxon>
        <taxon>Sar</taxon>
        <taxon>Stramenopiles</taxon>
        <taxon>Oomycota</taxon>
        <taxon>Peronosporomycetes</taxon>
        <taxon>Peronosporales</taxon>
        <taxon>Peronosporaceae</taxon>
        <taxon>Phytophthora</taxon>
    </lineage>
</organism>
<evidence type="ECO:0008006" key="4">
    <source>
        <dbReference type="Google" id="ProtNLM"/>
    </source>
</evidence>
<dbReference type="GeneID" id="20646069"/>
<feature type="compositionally biased region" description="Low complexity" evidence="1">
    <location>
        <begin position="562"/>
        <end position="571"/>
    </location>
</feature>
<dbReference type="AlphaFoldDB" id="G4Z5M6"/>
<sequence length="571" mass="62916">MSDVDNGEFEDWRLIWRTDRAREDRDEYLSTVLPRYATDKHNRVPCTIDHLAKVDPSDADIDLQLTTHYMGSILTLERCRTNADGEDCWCRYKITTYEDGNTTIVFQQGAHVMDDLSALPPLRARITPAMKVVLEDQLERHPSLTPLQLLSTLSYKIANTELRGPGPSGILLASLGYTRDPLALLYISAKPFVMKGDGYRGLASLLYDYVQVQTKLSSQARNELPSSRVLMCWYHVTANVYKQGRSRGVSLEETDKFFEDLYDLHYVPKDEFEDLKTKILARWAALPAGSAAFKMGCYVKKSWIDGKFCDWQAFLTPKGCVATNNPLEQYHKTYKIVSNNPKASPLQMLEGMDASLQAFIATNRGFQTAVEASARLLKAYALLKPHQPVRLPSVGELPAGFEAGVRVPGAAPMRRPFVPNLTRVRRSAGRARSRAQNGSGRADDTGDAQAAQGQDQADNAELTPNSGNQDPAVTSPTSTLSPFRSIGTGTLLEAMDASTTSESGDNGIAASGNSGGLVAGNNDAGPRQAVTHESRAIGSSVSPQPVRRSSRQRRQTQRARESSAQSKRLRR</sequence>
<dbReference type="Proteomes" id="UP000002640">
    <property type="component" value="Unassembled WGS sequence"/>
</dbReference>
<accession>G4Z5M6</accession>
<protein>
    <recommendedName>
        <fullName evidence="4">MULE transposase domain-containing protein</fullName>
    </recommendedName>
</protein>
<evidence type="ECO:0000313" key="3">
    <source>
        <dbReference type="Proteomes" id="UP000002640"/>
    </source>
</evidence>
<dbReference type="EMBL" id="JH159153">
    <property type="protein sequence ID" value="EGZ22340.1"/>
    <property type="molecule type" value="Genomic_DNA"/>
</dbReference>
<evidence type="ECO:0000313" key="2">
    <source>
        <dbReference type="EMBL" id="EGZ22340.1"/>
    </source>
</evidence>
<feature type="compositionally biased region" description="Basic residues" evidence="1">
    <location>
        <begin position="423"/>
        <end position="433"/>
    </location>
</feature>
<dbReference type="RefSeq" id="XP_009525057.1">
    <property type="nucleotide sequence ID" value="XM_009526762.1"/>
</dbReference>
<dbReference type="InParanoid" id="G4Z5M6"/>
<proteinExistence type="predicted"/>
<feature type="compositionally biased region" description="Polar residues" evidence="1">
    <location>
        <begin position="462"/>
        <end position="482"/>
    </location>
</feature>
<gene>
    <name evidence="2" type="ORF">PHYSODRAFT_330157</name>
</gene>